<evidence type="ECO:0000313" key="3">
    <source>
        <dbReference type="Proteomes" id="UP001157017"/>
    </source>
</evidence>
<evidence type="ECO:0000313" key="2">
    <source>
        <dbReference type="EMBL" id="GMA87565.1"/>
    </source>
</evidence>
<dbReference type="Pfam" id="PF00583">
    <property type="entry name" value="Acetyltransf_1"/>
    <property type="match status" value="1"/>
</dbReference>
<sequence length="67" mass="7131">MYVVAVAPEHQARGLGRALVVAGLRHLADRGLGEVTLYVDGDNVAAVRTYERLGFGPWAVDVQVGPT</sequence>
<dbReference type="Gene3D" id="3.40.630.30">
    <property type="match status" value="1"/>
</dbReference>
<feature type="domain" description="N-acetyltransferase" evidence="1">
    <location>
        <begin position="1"/>
        <end position="67"/>
    </location>
</feature>
<keyword evidence="3" id="KW-1185">Reference proteome</keyword>
<dbReference type="SUPFAM" id="SSF55729">
    <property type="entry name" value="Acyl-CoA N-acyltransferases (Nat)"/>
    <property type="match status" value="1"/>
</dbReference>
<proteinExistence type="predicted"/>
<accession>A0ABQ6JLA3</accession>
<dbReference type="PANTHER" id="PTHR43617:SF31">
    <property type="entry name" value="MYCOTHIOL ACETYLTRANSFERASE"/>
    <property type="match status" value="1"/>
</dbReference>
<reference evidence="3" key="1">
    <citation type="journal article" date="2019" name="Int. J. Syst. Evol. Microbiol.">
        <title>The Global Catalogue of Microorganisms (GCM) 10K type strain sequencing project: providing services to taxonomists for standard genome sequencing and annotation.</title>
        <authorList>
            <consortium name="The Broad Institute Genomics Platform"/>
            <consortium name="The Broad Institute Genome Sequencing Center for Infectious Disease"/>
            <person name="Wu L."/>
            <person name="Ma J."/>
        </authorList>
    </citation>
    <scope>NUCLEOTIDE SEQUENCE [LARGE SCALE GENOMIC DNA]</scope>
    <source>
        <strain evidence="3">NBRC 108730</strain>
    </source>
</reference>
<dbReference type="PANTHER" id="PTHR43617">
    <property type="entry name" value="L-AMINO ACID N-ACETYLTRANSFERASE"/>
    <property type="match status" value="1"/>
</dbReference>
<dbReference type="InterPro" id="IPR016181">
    <property type="entry name" value="Acyl_CoA_acyltransferase"/>
</dbReference>
<dbReference type="CDD" id="cd04301">
    <property type="entry name" value="NAT_SF"/>
    <property type="match status" value="1"/>
</dbReference>
<gene>
    <name evidence="2" type="ORF">GCM10025868_28150</name>
</gene>
<dbReference type="InterPro" id="IPR000182">
    <property type="entry name" value="GNAT_dom"/>
</dbReference>
<comment type="caution">
    <text evidence="2">The sequence shown here is derived from an EMBL/GenBank/DDBJ whole genome shotgun (WGS) entry which is preliminary data.</text>
</comment>
<name>A0ABQ6JLA3_9ACTN</name>
<organism evidence="2 3">
    <name type="scientific">Angustibacter aerolatus</name>
    <dbReference type="NCBI Taxonomy" id="1162965"/>
    <lineage>
        <taxon>Bacteria</taxon>
        <taxon>Bacillati</taxon>
        <taxon>Actinomycetota</taxon>
        <taxon>Actinomycetes</taxon>
        <taxon>Kineosporiales</taxon>
        <taxon>Kineosporiaceae</taxon>
    </lineage>
</organism>
<dbReference type="EMBL" id="BSUZ01000001">
    <property type="protein sequence ID" value="GMA87565.1"/>
    <property type="molecule type" value="Genomic_DNA"/>
</dbReference>
<dbReference type="InterPro" id="IPR050276">
    <property type="entry name" value="MshD_Acetyltransferase"/>
</dbReference>
<dbReference type="Proteomes" id="UP001157017">
    <property type="component" value="Unassembled WGS sequence"/>
</dbReference>
<dbReference type="PROSITE" id="PS51186">
    <property type="entry name" value="GNAT"/>
    <property type="match status" value="1"/>
</dbReference>
<protein>
    <recommendedName>
        <fullName evidence="1">N-acetyltransferase domain-containing protein</fullName>
    </recommendedName>
</protein>
<evidence type="ECO:0000259" key="1">
    <source>
        <dbReference type="PROSITE" id="PS51186"/>
    </source>
</evidence>